<dbReference type="PANTHER" id="PTHR12137:SF54">
    <property type="entry name" value="CARBOHYDRATE SULFOTRANSFERASE"/>
    <property type="match status" value="1"/>
</dbReference>
<keyword evidence="3 9" id="KW-0808">Transferase</keyword>
<evidence type="ECO:0000256" key="9">
    <source>
        <dbReference type="RuleBase" id="RU364020"/>
    </source>
</evidence>
<evidence type="ECO:0000256" key="4">
    <source>
        <dbReference type="ARBA" id="ARBA00022692"/>
    </source>
</evidence>
<dbReference type="GO" id="GO:0000139">
    <property type="term" value="C:Golgi membrane"/>
    <property type="evidence" value="ECO:0007669"/>
    <property type="project" value="UniProtKB-SubCell"/>
</dbReference>
<proteinExistence type="inferred from homology"/>
<dbReference type="EC" id="2.8.2.-" evidence="9"/>
<keyword evidence="8 9" id="KW-0325">Glycoprotein</keyword>
<evidence type="ECO:0000256" key="7">
    <source>
        <dbReference type="ARBA" id="ARBA00023136"/>
    </source>
</evidence>
<evidence type="ECO:0000256" key="5">
    <source>
        <dbReference type="ARBA" id="ARBA00022989"/>
    </source>
</evidence>
<sequence>MLRRWRSLKKIVYAASILFITIILYAATSSDDYVQETSLEWQLPMVLHQNNPVDPGLRETFHRVLPLGPFEEMPGPVVVEPEQGEGGSQAKEPLNSADVAGGGLVEGEAPGAGGVGGQGILKPGAPVGAGPGQNPPGGPPPGGPPPGGAPPAAPVSGNLGAPLVVGSEGNAINNHAPLAPKPSARAPLGQSMSALQMRPFPDLTKTHAEMARRINYTRGVCAKLQVPNQVETDVYVLPQYNLSYCKVPKAACTYWEQVFSFLNKKPFEVTSLGIKSPFQISKYDIRHTSHFNLPRRNFKTAEDRADIMRSTRVLFVRHPLERLWSCYLEKFYLLDFWTTAGLSMKTAGADSRCPKSITFREYIDYILPLHNENWAPVTELCNPCVFQPQIIGHVETLRDDTHYILKQASLDWIFAEQDRMSREENQMLDMIIYNYQIHSIHWYSFYHRCLSQHELAAKLWDVFKKVGYLSSHAVLPDNMPDYNQTTVIRELKSQFRKYPLSPVNGRAQQLKMIKRDFEGLPKPVMAKIYERYAMDFQLFGYNASFPTS</sequence>
<evidence type="ECO:0000313" key="12">
    <source>
        <dbReference type="Proteomes" id="UP001497497"/>
    </source>
</evidence>
<dbReference type="Proteomes" id="UP001497497">
    <property type="component" value="Unassembled WGS sequence"/>
</dbReference>
<reference evidence="11 12" key="1">
    <citation type="submission" date="2024-04" db="EMBL/GenBank/DDBJ databases">
        <authorList>
            <consortium name="Genoscope - CEA"/>
            <person name="William W."/>
        </authorList>
    </citation>
    <scope>NUCLEOTIDE SEQUENCE [LARGE SCALE GENOMIC DNA]</scope>
</reference>
<keyword evidence="6 9" id="KW-0333">Golgi apparatus</keyword>
<dbReference type="GO" id="GO:0008146">
    <property type="term" value="F:sulfotransferase activity"/>
    <property type="evidence" value="ECO:0007669"/>
    <property type="project" value="InterPro"/>
</dbReference>
<organism evidence="11 12">
    <name type="scientific">Lymnaea stagnalis</name>
    <name type="common">Great pond snail</name>
    <name type="synonym">Helix stagnalis</name>
    <dbReference type="NCBI Taxonomy" id="6523"/>
    <lineage>
        <taxon>Eukaryota</taxon>
        <taxon>Metazoa</taxon>
        <taxon>Spiralia</taxon>
        <taxon>Lophotrochozoa</taxon>
        <taxon>Mollusca</taxon>
        <taxon>Gastropoda</taxon>
        <taxon>Heterobranchia</taxon>
        <taxon>Euthyneura</taxon>
        <taxon>Panpulmonata</taxon>
        <taxon>Hygrophila</taxon>
        <taxon>Lymnaeoidea</taxon>
        <taxon>Lymnaeidae</taxon>
        <taxon>Lymnaea</taxon>
    </lineage>
</organism>
<keyword evidence="12" id="KW-1185">Reference proteome</keyword>
<dbReference type="PANTHER" id="PTHR12137">
    <property type="entry name" value="CARBOHYDRATE SULFOTRANSFERASE"/>
    <property type="match status" value="1"/>
</dbReference>
<evidence type="ECO:0000256" key="3">
    <source>
        <dbReference type="ARBA" id="ARBA00022679"/>
    </source>
</evidence>
<name>A0AAV2II46_LYMST</name>
<gene>
    <name evidence="11" type="ORF">GSLYS_00019278001</name>
</gene>
<accession>A0AAV2II46</accession>
<protein>
    <recommendedName>
        <fullName evidence="9">Carbohydrate sulfotransferase</fullName>
        <ecNumber evidence="9">2.8.2.-</ecNumber>
    </recommendedName>
</protein>
<keyword evidence="5 9" id="KW-1133">Transmembrane helix</keyword>
<keyword evidence="9" id="KW-0735">Signal-anchor</keyword>
<feature type="transmembrane region" description="Helical" evidence="9">
    <location>
        <begin position="12"/>
        <end position="28"/>
    </location>
</feature>
<dbReference type="Pfam" id="PF03567">
    <property type="entry name" value="Sulfotransfer_2"/>
    <property type="match status" value="1"/>
</dbReference>
<comment type="similarity">
    <text evidence="2 9">Belongs to the sulfotransferase 2 family.</text>
</comment>
<dbReference type="AlphaFoldDB" id="A0AAV2II46"/>
<feature type="compositionally biased region" description="Pro residues" evidence="10">
    <location>
        <begin position="133"/>
        <end position="153"/>
    </location>
</feature>
<feature type="region of interest" description="Disordered" evidence="10">
    <location>
        <begin position="76"/>
        <end position="168"/>
    </location>
</feature>
<evidence type="ECO:0000256" key="8">
    <source>
        <dbReference type="ARBA" id="ARBA00023180"/>
    </source>
</evidence>
<dbReference type="InterPro" id="IPR018011">
    <property type="entry name" value="Carb_sulfotrans_8-10"/>
</dbReference>
<keyword evidence="7 9" id="KW-0472">Membrane</keyword>
<dbReference type="InterPro" id="IPR005331">
    <property type="entry name" value="Sulfotransferase"/>
</dbReference>
<evidence type="ECO:0000256" key="2">
    <source>
        <dbReference type="ARBA" id="ARBA00006339"/>
    </source>
</evidence>
<feature type="compositionally biased region" description="Gly residues" evidence="10">
    <location>
        <begin position="100"/>
        <end position="119"/>
    </location>
</feature>
<evidence type="ECO:0000313" key="11">
    <source>
        <dbReference type="EMBL" id="CAL1545901.1"/>
    </source>
</evidence>
<comment type="caution">
    <text evidence="11">The sequence shown here is derived from an EMBL/GenBank/DDBJ whole genome shotgun (WGS) entry which is preliminary data.</text>
</comment>
<keyword evidence="9" id="KW-0119">Carbohydrate metabolism</keyword>
<evidence type="ECO:0000256" key="6">
    <source>
        <dbReference type="ARBA" id="ARBA00023034"/>
    </source>
</evidence>
<keyword evidence="4 9" id="KW-0812">Transmembrane</keyword>
<dbReference type="EMBL" id="CAXITT010000749">
    <property type="protein sequence ID" value="CAL1545901.1"/>
    <property type="molecule type" value="Genomic_DNA"/>
</dbReference>
<dbReference type="GO" id="GO:0016051">
    <property type="term" value="P:carbohydrate biosynthetic process"/>
    <property type="evidence" value="ECO:0007669"/>
    <property type="project" value="InterPro"/>
</dbReference>
<comment type="subcellular location">
    <subcellularLocation>
        <location evidence="1 9">Golgi apparatus membrane</location>
        <topology evidence="1 9">Single-pass type II membrane protein</topology>
    </subcellularLocation>
</comment>
<evidence type="ECO:0000256" key="10">
    <source>
        <dbReference type="SAM" id="MobiDB-lite"/>
    </source>
</evidence>
<evidence type="ECO:0000256" key="1">
    <source>
        <dbReference type="ARBA" id="ARBA00004323"/>
    </source>
</evidence>